<accession>A0A3V6WLX1</accession>
<proteinExistence type="predicted"/>
<comment type="caution">
    <text evidence="1">The sequence shown here is derived from an EMBL/GenBank/DDBJ whole genome shotgun (WGS) entry which is preliminary data.</text>
</comment>
<dbReference type="AlphaFoldDB" id="A0A3V6WLX1"/>
<reference evidence="1" key="1">
    <citation type="submission" date="2018-07" db="EMBL/GenBank/DDBJ databases">
        <authorList>
            <consortium name="NARMS: The National Antimicrobial Resistance Monitoring System"/>
        </authorList>
    </citation>
    <scope>NUCLEOTIDE SEQUENCE</scope>
    <source>
        <strain evidence="1">FSIS1606118</strain>
    </source>
</reference>
<evidence type="ECO:0000313" key="1">
    <source>
        <dbReference type="EMBL" id="ECT6362156.1"/>
    </source>
</evidence>
<gene>
    <name evidence="1" type="ORF">A4R56_23760</name>
</gene>
<dbReference type="EMBL" id="AAKNKA010000044">
    <property type="protein sequence ID" value="ECT6362156.1"/>
    <property type="molecule type" value="Genomic_DNA"/>
</dbReference>
<name>A0A3V6WLX1_SALDE</name>
<sequence length="60" mass="6440">MGSPGVGNMLELNSYGEKRQPANLRKNITTVFFYGGVGGGKLAEKLSFPDGKLLRLKVAI</sequence>
<organism evidence="1">
    <name type="scientific">Salmonella derby</name>
    <dbReference type="NCBI Taxonomy" id="28144"/>
    <lineage>
        <taxon>Bacteria</taxon>
        <taxon>Pseudomonadati</taxon>
        <taxon>Pseudomonadota</taxon>
        <taxon>Gammaproteobacteria</taxon>
        <taxon>Enterobacterales</taxon>
        <taxon>Enterobacteriaceae</taxon>
        <taxon>Salmonella</taxon>
    </lineage>
</organism>
<protein>
    <submittedName>
        <fullName evidence="1">Uncharacterized protein</fullName>
    </submittedName>
</protein>